<dbReference type="OrthoDB" id="412581at2759"/>
<dbReference type="EMBL" id="QJKJ01002105">
    <property type="protein sequence ID" value="RDY04316.1"/>
    <property type="molecule type" value="Genomic_DNA"/>
</dbReference>
<reference evidence="1" key="1">
    <citation type="submission" date="2018-05" db="EMBL/GenBank/DDBJ databases">
        <title>Draft genome of Mucuna pruriens seed.</title>
        <authorList>
            <person name="Nnadi N.E."/>
            <person name="Vos R."/>
            <person name="Hasami M.H."/>
            <person name="Devisetty U.K."/>
            <person name="Aguiy J.C."/>
        </authorList>
    </citation>
    <scope>NUCLEOTIDE SEQUENCE [LARGE SCALE GENOMIC DNA]</scope>
    <source>
        <strain evidence="1">JCA_2017</strain>
    </source>
</reference>
<proteinExistence type="predicted"/>
<organism evidence="1 2">
    <name type="scientific">Mucuna pruriens</name>
    <name type="common">Velvet bean</name>
    <name type="synonym">Dolichos pruriens</name>
    <dbReference type="NCBI Taxonomy" id="157652"/>
    <lineage>
        <taxon>Eukaryota</taxon>
        <taxon>Viridiplantae</taxon>
        <taxon>Streptophyta</taxon>
        <taxon>Embryophyta</taxon>
        <taxon>Tracheophyta</taxon>
        <taxon>Spermatophyta</taxon>
        <taxon>Magnoliopsida</taxon>
        <taxon>eudicotyledons</taxon>
        <taxon>Gunneridae</taxon>
        <taxon>Pentapetalae</taxon>
        <taxon>rosids</taxon>
        <taxon>fabids</taxon>
        <taxon>Fabales</taxon>
        <taxon>Fabaceae</taxon>
        <taxon>Papilionoideae</taxon>
        <taxon>50 kb inversion clade</taxon>
        <taxon>NPAAA clade</taxon>
        <taxon>indigoferoid/millettioid clade</taxon>
        <taxon>Phaseoleae</taxon>
        <taxon>Mucuna</taxon>
    </lineage>
</organism>
<evidence type="ECO:0000313" key="1">
    <source>
        <dbReference type="EMBL" id="RDY04316.1"/>
    </source>
</evidence>
<gene>
    <name evidence="1" type="ORF">CR513_11994</name>
</gene>
<comment type="caution">
    <text evidence="1">The sequence shown here is derived from an EMBL/GenBank/DDBJ whole genome shotgun (WGS) entry which is preliminary data.</text>
</comment>
<evidence type="ECO:0000313" key="2">
    <source>
        <dbReference type="Proteomes" id="UP000257109"/>
    </source>
</evidence>
<dbReference type="Proteomes" id="UP000257109">
    <property type="component" value="Unassembled WGS sequence"/>
</dbReference>
<feature type="non-terminal residue" evidence="1">
    <location>
        <position position="1"/>
    </location>
</feature>
<name>A0A371HND4_MUCPR</name>
<accession>A0A371HND4</accession>
<sequence>MSTRRSLGDNFTGIVLQANADMQLTTYCDLDWASCPFAQRSLPRYMVFLNSSPILWKTKKHHIGFRSFT</sequence>
<dbReference type="AlphaFoldDB" id="A0A371HND4"/>
<protein>
    <submittedName>
        <fullName evidence="1">Uncharacterized protein</fullName>
    </submittedName>
</protein>
<keyword evidence="2" id="KW-1185">Reference proteome</keyword>